<protein>
    <submittedName>
        <fullName evidence="8">Ras-related protein Rab-33B-like</fullName>
    </submittedName>
</protein>
<proteinExistence type="inferred from homology"/>
<keyword evidence="2" id="KW-0547">Nucleotide-binding</keyword>
<keyword evidence="4" id="KW-0472">Membrane</keyword>
<evidence type="ECO:0000256" key="1">
    <source>
        <dbReference type="ARBA" id="ARBA00006270"/>
    </source>
</evidence>
<dbReference type="Proteomes" id="UP000472271">
    <property type="component" value="Chromosome 1"/>
</dbReference>
<reference evidence="8" key="1">
    <citation type="submission" date="2019-06" db="EMBL/GenBank/DDBJ databases">
        <authorList>
            <consortium name="Wellcome Sanger Institute Data Sharing"/>
        </authorList>
    </citation>
    <scope>NUCLEOTIDE SEQUENCE [LARGE SCALE GENOMIC DNA]</scope>
</reference>
<keyword evidence="3" id="KW-0342">GTP-binding</keyword>
<evidence type="ECO:0000256" key="7">
    <source>
        <dbReference type="ARBA" id="ARBA00037868"/>
    </source>
</evidence>
<dbReference type="NCBIfam" id="TIGR00231">
    <property type="entry name" value="small_GTP"/>
    <property type="match status" value="1"/>
</dbReference>
<dbReference type="SMART" id="SM00173">
    <property type="entry name" value="RAS"/>
    <property type="match status" value="1"/>
</dbReference>
<reference evidence="8" key="2">
    <citation type="submission" date="2025-08" db="UniProtKB">
        <authorList>
            <consortium name="Ensembl"/>
        </authorList>
    </citation>
    <scope>IDENTIFICATION</scope>
</reference>
<dbReference type="GO" id="GO:0003924">
    <property type="term" value="F:GTPase activity"/>
    <property type="evidence" value="ECO:0007669"/>
    <property type="project" value="InterPro"/>
</dbReference>
<comment type="subcellular location">
    <subcellularLocation>
        <location evidence="7">Endomembrane system</location>
        <topology evidence="7">Lipid-anchor</topology>
    </subcellularLocation>
</comment>
<dbReference type="GeneID" id="115429648"/>
<keyword evidence="6" id="KW-0636">Prenylation</keyword>
<accession>A0A672Z5L4</accession>
<evidence type="ECO:0000256" key="6">
    <source>
        <dbReference type="ARBA" id="ARBA00023289"/>
    </source>
</evidence>
<gene>
    <name evidence="8" type="primary">LOC115429648</name>
</gene>
<dbReference type="PROSITE" id="PS51421">
    <property type="entry name" value="RAS"/>
    <property type="match status" value="1"/>
</dbReference>
<keyword evidence="5" id="KW-0449">Lipoprotein</keyword>
<dbReference type="GO" id="GO:0012505">
    <property type="term" value="C:endomembrane system"/>
    <property type="evidence" value="ECO:0007669"/>
    <property type="project" value="UniProtKB-SubCell"/>
</dbReference>
<dbReference type="SUPFAM" id="SSF52540">
    <property type="entry name" value="P-loop containing nucleoside triphosphate hydrolases"/>
    <property type="match status" value="1"/>
</dbReference>
<dbReference type="InterPro" id="IPR001806">
    <property type="entry name" value="Small_GTPase"/>
</dbReference>
<dbReference type="Ensembl" id="ENSSORT00005012993.1">
    <property type="protein sequence ID" value="ENSSORP00005012596.1"/>
    <property type="gene ID" value="ENSSORG00005006593.1"/>
</dbReference>
<dbReference type="PROSITE" id="PS51419">
    <property type="entry name" value="RAB"/>
    <property type="match status" value="1"/>
</dbReference>
<organism evidence="8 9">
    <name type="scientific">Sphaeramia orbicularis</name>
    <name type="common">orbiculate cardinalfish</name>
    <dbReference type="NCBI Taxonomy" id="375764"/>
    <lineage>
        <taxon>Eukaryota</taxon>
        <taxon>Metazoa</taxon>
        <taxon>Chordata</taxon>
        <taxon>Craniata</taxon>
        <taxon>Vertebrata</taxon>
        <taxon>Euteleostomi</taxon>
        <taxon>Actinopterygii</taxon>
        <taxon>Neopterygii</taxon>
        <taxon>Teleostei</taxon>
        <taxon>Neoteleostei</taxon>
        <taxon>Acanthomorphata</taxon>
        <taxon>Gobiaria</taxon>
        <taxon>Kurtiformes</taxon>
        <taxon>Apogonoidei</taxon>
        <taxon>Apogonidae</taxon>
        <taxon>Apogoninae</taxon>
        <taxon>Sphaeramia</taxon>
    </lineage>
</organism>
<dbReference type="Gene3D" id="3.40.50.300">
    <property type="entry name" value="P-loop containing nucleotide triphosphate hydrolases"/>
    <property type="match status" value="1"/>
</dbReference>
<evidence type="ECO:0000313" key="9">
    <source>
        <dbReference type="Proteomes" id="UP000472271"/>
    </source>
</evidence>
<dbReference type="AlphaFoldDB" id="A0A672Z5L4"/>
<comment type="similarity">
    <text evidence="1">Belongs to the small GTPase superfamily. Rab family.</text>
</comment>
<dbReference type="SMART" id="SM00174">
    <property type="entry name" value="RHO"/>
    <property type="match status" value="1"/>
</dbReference>
<dbReference type="GO" id="GO:0032482">
    <property type="term" value="P:Rab protein signal transduction"/>
    <property type="evidence" value="ECO:0007669"/>
    <property type="project" value="InterPro"/>
</dbReference>
<dbReference type="InterPro" id="IPR027417">
    <property type="entry name" value="P-loop_NTPase"/>
</dbReference>
<dbReference type="CDD" id="cd04115">
    <property type="entry name" value="Rab33B_Rab33A"/>
    <property type="match status" value="1"/>
</dbReference>
<dbReference type="OrthoDB" id="10006973at2759"/>
<reference evidence="8" key="3">
    <citation type="submission" date="2025-09" db="UniProtKB">
        <authorList>
            <consortium name="Ensembl"/>
        </authorList>
    </citation>
    <scope>IDENTIFICATION</scope>
</reference>
<sequence length="242" mass="27695">MESSLEFSSSLGSVSSLLTRCRTFKVLMIGDSGVGKTCLTHRLCAGEFPSRAEATIGVDFRERVLDIDGEKIKLQLWDTAGQERFRKSMVQHYYRNVHAVLFIYDVTCPTSFNGLTAWMEECRQNSLGLDIPRFLVGNKSDLRGPHRADAQVSQQHAMSFAKAHRMMFFETSAKNPPNKHLNRQHNDQDLLYQQNMVEDIVLAIGSKLKRQRKPSTTNLPICNRSFRIPNKKRPEKEVWNCC</sequence>
<name>A0A672Z5L4_9TELE</name>
<dbReference type="SMART" id="SM00176">
    <property type="entry name" value="RAN"/>
    <property type="match status" value="1"/>
</dbReference>
<dbReference type="SMART" id="SM00175">
    <property type="entry name" value="RAB"/>
    <property type="match status" value="1"/>
</dbReference>
<dbReference type="InterPro" id="IPR041822">
    <property type="entry name" value="Rab33A/B"/>
</dbReference>
<keyword evidence="9" id="KW-1185">Reference proteome</keyword>
<evidence type="ECO:0000256" key="4">
    <source>
        <dbReference type="ARBA" id="ARBA00023136"/>
    </source>
</evidence>
<evidence type="ECO:0000256" key="5">
    <source>
        <dbReference type="ARBA" id="ARBA00023288"/>
    </source>
</evidence>
<dbReference type="FunFam" id="3.40.50.300:FF:002685">
    <property type="entry name" value="RAB33A, member RAS oncogene family"/>
    <property type="match status" value="1"/>
</dbReference>
<dbReference type="RefSeq" id="XP_030005181.1">
    <property type="nucleotide sequence ID" value="XM_030149321.1"/>
</dbReference>
<dbReference type="InterPro" id="IPR005225">
    <property type="entry name" value="Small_GTP-bd"/>
</dbReference>
<evidence type="ECO:0000313" key="8">
    <source>
        <dbReference type="Ensembl" id="ENSSORP00005012596.1"/>
    </source>
</evidence>
<dbReference type="PANTHER" id="PTHR47978">
    <property type="match status" value="1"/>
</dbReference>
<evidence type="ECO:0000256" key="2">
    <source>
        <dbReference type="ARBA" id="ARBA00022741"/>
    </source>
</evidence>
<evidence type="ECO:0000256" key="3">
    <source>
        <dbReference type="ARBA" id="ARBA00023134"/>
    </source>
</evidence>
<dbReference type="GO" id="GO:0005525">
    <property type="term" value="F:GTP binding"/>
    <property type="evidence" value="ECO:0007669"/>
    <property type="project" value="UniProtKB-KW"/>
</dbReference>
<dbReference type="Pfam" id="PF00071">
    <property type="entry name" value="Ras"/>
    <property type="match status" value="1"/>
</dbReference>
<dbReference type="InParanoid" id="A0A672Z5L4"/>
<dbReference type="PRINTS" id="PR00449">
    <property type="entry name" value="RASTRNSFRMNG"/>
</dbReference>